<dbReference type="EMBL" id="CP034170">
    <property type="protein sequence ID" value="AZI57188.1"/>
    <property type="molecule type" value="Genomic_DNA"/>
</dbReference>
<gene>
    <name evidence="1" type="ORF">EH165_02465</name>
</gene>
<protein>
    <submittedName>
        <fullName evidence="1">Uncharacterized protein</fullName>
    </submittedName>
</protein>
<sequence length="184" mass="20200">MAINVFSAGEVNATMRRDENGVCHFAVTGLDKFTDTEIFDVLPSIFETMQHRLRIFGGSREPESEADPATEYTDLPTGWIPIMEDLVETLCLFSPEIPVPAVKEKSGELRVTRPVFEPDPREPDEQIFDAIVEMAGLAANRTCQICGLPGKMTRVSGGIVWKVACPAHEGNESGRGYPSQSDVV</sequence>
<reference evidence="1 2" key="1">
    <citation type="submission" date="2018-11" db="EMBL/GenBank/DDBJ databases">
        <authorList>
            <person name="Da X."/>
        </authorList>
    </citation>
    <scope>NUCLEOTIDE SEQUENCE [LARGE SCALE GENOMIC DNA]</scope>
    <source>
        <strain evidence="1 2">S14-144</strain>
    </source>
</reference>
<dbReference type="KEGG" id="nak:EH165_02465"/>
<dbReference type="RefSeq" id="WP_124797873.1">
    <property type="nucleotide sequence ID" value="NZ_CP034170.1"/>
</dbReference>
<dbReference type="Proteomes" id="UP000268084">
    <property type="component" value="Chromosome"/>
</dbReference>
<evidence type="ECO:0000313" key="2">
    <source>
        <dbReference type="Proteomes" id="UP000268084"/>
    </source>
</evidence>
<organism evidence="1 2">
    <name type="scientific">Nakamurella antarctica</name>
    <dbReference type="NCBI Taxonomy" id="1902245"/>
    <lineage>
        <taxon>Bacteria</taxon>
        <taxon>Bacillati</taxon>
        <taxon>Actinomycetota</taxon>
        <taxon>Actinomycetes</taxon>
        <taxon>Nakamurellales</taxon>
        <taxon>Nakamurellaceae</taxon>
        <taxon>Nakamurella</taxon>
    </lineage>
</organism>
<reference evidence="1 2" key="2">
    <citation type="submission" date="2018-12" db="EMBL/GenBank/DDBJ databases">
        <title>Nakamurella antarcticus sp. nov., isolated from Antarctica South Shetland Islands soil.</title>
        <authorList>
            <person name="Peng F."/>
        </authorList>
    </citation>
    <scope>NUCLEOTIDE SEQUENCE [LARGE SCALE GENOMIC DNA]</scope>
    <source>
        <strain evidence="1 2">S14-144</strain>
    </source>
</reference>
<accession>A0A3G8ZJ12</accession>
<dbReference type="OrthoDB" id="5346627at2"/>
<name>A0A3G8ZJ12_9ACTN</name>
<proteinExistence type="predicted"/>
<keyword evidence="2" id="KW-1185">Reference proteome</keyword>
<evidence type="ECO:0000313" key="1">
    <source>
        <dbReference type="EMBL" id="AZI57188.1"/>
    </source>
</evidence>
<dbReference type="AlphaFoldDB" id="A0A3G8ZJ12"/>